<evidence type="ECO:0000259" key="2">
    <source>
        <dbReference type="Pfam" id="PF00888"/>
    </source>
</evidence>
<dbReference type="Proteomes" id="UP000253153">
    <property type="component" value="Unassembled WGS sequence"/>
</dbReference>
<dbReference type="RefSeq" id="XP_031016517.1">
    <property type="nucleotide sequence ID" value="XM_031159446.1"/>
</dbReference>
<gene>
    <name evidence="3" type="ORF">FIESC28_05299</name>
</gene>
<sequence>MTDVLNIPELPDEDDTEGLRAYLTSGISAILNDPKLQLQPNVYMNLYTSVWRLTYREKSNESARSDVPYADVIYHDLVKMLADHVQLVLEKLQSQEDSLLFEAYLTEWDQYLMAANRIDRLLNLINRHWVKRDVDEGKPDVYRIRTLHFVQWRSYLWDKISIAVIDSAQLVLEKSHGNADKTHDMLKSFASLQIDYSARTGDARTRIRESLEAPFVPEIIAHERNLENIIAARHN</sequence>
<organism evidence="3 4">
    <name type="scientific">Fusarium coffeatum</name>
    <dbReference type="NCBI Taxonomy" id="231269"/>
    <lineage>
        <taxon>Eukaryota</taxon>
        <taxon>Fungi</taxon>
        <taxon>Dikarya</taxon>
        <taxon>Ascomycota</taxon>
        <taxon>Pezizomycotina</taxon>
        <taxon>Sordariomycetes</taxon>
        <taxon>Hypocreomycetidae</taxon>
        <taxon>Hypocreales</taxon>
        <taxon>Nectriaceae</taxon>
        <taxon>Fusarium</taxon>
        <taxon>Fusarium incarnatum-equiseti species complex</taxon>
    </lineage>
</organism>
<dbReference type="GeneID" id="41994742"/>
<dbReference type="SUPFAM" id="SSF74788">
    <property type="entry name" value="Cullin repeat-like"/>
    <property type="match status" value="1"/>
</dbReference>
<dbReference type="AlphaFoldDB" id="A0A366RVG8"/>
<keyword evidence="4" id="KW-1185">Reference proteome</keyword>
<dbReference type="Pfam" id="PF00888">
    <property type="entry name" value="Cullin"/>
    <property type="match status" value="1"/>
</dbReference>
<dbReference type="OrthoDB" id="10004225at2759"/>
<name>A0A366RVG8_9HYPO</name>
<dbReference type="InterPro" id="IPR016159">
    <property type="entry name" value="Cullin_repeat-like_dom_sf"/>
</dbReference>
<dbReference type="EMBL" id="QKXC01000107">
    <property type="protein sequence ID" value="RBR20335.1"/>
    <property type="molecule type" value="Genomic_DNA"/>
</dbReference>
<proteinExistence type="inferred from homology"/>
<dbReference type="InterPro" id="IPR001373">
    <property type="entry name" value="Cullin_N"/>
</dbReference>
<feature type="domain" description="Cullin N-terminal" evidence="2">
    <location>
        <begin position="22"/>
        <end position="195"/>
    </location>
</feature>
<accession>A0A366RVG8</accession>
<dbReference type="Gene3D" id="1.20.1310.10">
    <property type="entry name" value="Cullin Repeats"/>
    <property type="match status" value="1"/>
</dbReference>
<dbReference type="GO" id="GO:0006511">
    <property type="term" value="P:ubiquitin-dependent protein catabolic process"/>
    <property type="evidence" value="ECO:0007669"/>
    <property type="project" value="InterPro"/>
</dbReference>
<comment type="similarity">
    <text evidence="1">Belongs to the cullin family.</text>
</comment>
<evidence type="ECO:0000313" key="4">
    <source>
        <dbReference type="Proteomes" id="UP000253153"/>
    </source>
</evidence>
<dbReference type="GO" id="GO:0031625">
    <property type="term" value="F:ubiquitin protein ligase binding"/>
    <property type="evidence" value="ECO:0007669"/>
    <property type="project" value="InterPro"/>
</dbReference>
<evidence type="ECO:0000313" key="3">
    <source>
        <dbReference type="EMBL" id="RBR20335.1"/>
    </source>
</evidence>
<comment type="caution">
    <text evidence="3">The sequence shown here is derived from an EMBL/GenBank/DDBJ whole genome shotgun (WGS) entry which is preliminary data.</text>
</comment>
<reference evidence="3 4" key="1">
    <citation type="submission" date="2018-06" db="EMBL/GenBank/DDBJ databases">
        <title>Fusarium incarnatum-equiseti species complex species 28.</title>
        <authorList>
            <person name="Gardiner D.M."/>
        </authorList>
    </citation>
    <scope>NUCLEOTIDE SEQUENCE [LARGE SCALE GENOMIC DNA]</scope>
    <source>
        <strain evidence="3 4">FIESC_28</strain>
    </source>
</reference>
<evidence type="ECO:0000256" key="1">
    <source>
        <dbReference type="ARBA" id="ARBA00006019"/>
    </source>
</evidence>
<protein>
    <recommendedName>
        <fullName evidence="2">Cullin N-terminal domain-containing protein</fullName>
    </recommendedName>
</protein>